<gene>
    <name evidence="1" type="ORF">DC3_54110</name>
</gene>
<comment type="caution">
    <text evidence="1">The sequence shown here is derived from an EMBL/GenBank/DDBJ whole genome shotgun (WGS) entry which is preliminary data.</text>
</comment>
<organism evidence="1 2">
    <name type="scientific">Deinococcus cellulosilyticus (strain DSM 18568 / NBRC 106333 / KACC 11606 / 5516J-15)</name>
    <dbReference type="NCBI Taxonomy" id="1223518"/>
    <lineage>
        <taxon>Bacteria</taxon>
        <taxon>Thermotogati</taxon>
        <taxon>Deinococcota</taxon>
        <taxon>Deinococci</taxon>
        <taxon>Deinococcales</taxon>
        <taxon>Deinococcaceae</taxon>
        <taxon>Deinococcus</taxon>
    </lineage>
</organism>
<evidence type="ECO:0000313" key="1">
    <source>
        <dbReference type="EMBL" id="GEM49776.1"/>
    </source>
</evidence>
<reference evidence="1 2" key="1">
    <citation type="submission" date="2019-07" db="EMBL/GenBank/DDBJ databases">
        <title>Whole genome shotgun sequence of Deinococcus cellulosilyticus NBRC 106333.</title>
        <authorList>
            <person name="Hosoyama A."/>
            <person name="Uohara A."/>
            <person name="Ohji S."/>
            <person name="Ichikawa N."/>
        </authorList>
    </citation>
    <scope>NUCLEOTIDE SEQUENCE [LARGE SCALE GENOMIC DNA]</scope>
    <source>
        <strain evidence="1 2">NBRC 106333</strain>
    </source>
</reference>
<evidence type="ECO:0008006" key="3">
    <source>
        <dbReference type="Google" id="ProtNLM"/>
    </source>
</evidence>
<dbReference type="Gene3D" id="2.40.10.120">
    <property type="match status" value="1"/>
</dbReference>
<protein>
    <recommendedName>
        <fullName evidence="3">Serine protease</fullName>
    </recommendedName>
</protein>
<dbReference type="EMBL" id="BJXB01000043">
    <property type="protein sequence ID" value="GEM49776.1"/>
    <property type="molecule type" value="Genomic_DNA"/>
</dbReference>
<proteinExistence type="predicted"/>
<dbReference type="PANTHER" id="PTHR43019">
    <property type="entry name" value="SERINE ENDOPROTEASE DEGS"/>
    <property type="match status" value="1"/>
</dbReference>
<evidence type="ECO:0000313" key="2">
    <source>
        <dbReference type="Proteomes" id="UP000321306"/>
    </source>
</evidence>
<dbReference type="Pfam" id="PF13365">
    <property type="entry name" value="Trypsin_2"/>
    <property type="match status" value="1"/>
</dbReference>
<accession>A0A511NB35</accession>
<dbReference type="SUPFAM" id="SSF50494">
    <property type="entry name" value="Trypsin-like serine proteases"/>
    <property type="match status" value="1"/>
</dbReference>
<dbReference type="OrthoDB" id="9766361at2"/>
<sequence length="270" mass="29657">MTLQSLFASLAPSIVRITTKSGATGTGFMIGAYLVTNNHNLKAARHNASIMHRLETYDAQNQSLQQWSCSGQELLDQFEVGSPENDHDYAVIKLERTPFTPGPLPLASVDVRVGDDVFFPGFHFEHPRLVLHTGHISSIYPSGVATVLQLDASVNHGVSGAPLVHLASGSIVGIVSRKGTGLTEKIEELQKFIDFNIRSFPGILETRTQNHMQGMPQHDPHNEPSNFTLMELAGLYTKMSDLLQELRRSANVGIGYALCIKALKDEPLWD</sequence>
<dbReference type="Proteomes" id="UP000321306">
    <property type="component" value="Unassembled WGS sequence"/>
</dbReference>
<keyword evidence="2" id="KW-1185">Reference proteome</keyword>
<dbReference type="InterPro" id="IPR009003">
    <property type="entry name" value="Peptidase_S1_PA"/>
</dbReference>
<dbReference type="PANTHER" id="PTHR43019:SF23">
    <property type="entry name" value="PROTEASE DO-LIKE 5, CHLOROPLASTIC"/>
    <property type="match status" value="1"/>
</dbReference>
<dbReference type="AlphaFoldDB" id="A0A511NB35"/>
<name>A0A511NB35_DEIC1</name>
<dbReference type="RefSeq" id="WP_146890983.1">
    <property type="nucleotide sequence ID" value="NZ_BJXB01000043.1"/>
</dbReference>